<protein>
    <submittedName>
        <fullName evidence="2">Coat protein</fullName>
    </submittedName>
</protein>
<evidence type="ECO:0000256" key="1">
    <source>
        <dbReference type="SAM" id="MobiDB-lite"/>
    </source>
</evidence>
<proteinExistence type="predicted"/>
<evidence type="ECO:0000313" key="2">
    <source>
        <dbReference type="EMBL" id="AWK23473.1"/>
    </source>
</evidence>
<keyword evidence="2" id="KW-0167">Capsid protein</keyword>
<accession>A0A2S1ZEQ7</accession>
<keyword evidence="2" id="KW-0946">Virion</keyword>
<dbReference type="Pfam" id="PF25666">
    <property type="entry name" value="Partiti_capsid"/>
    <property type="match status" value="1"/>
</dbReference>
<reference evidence="2" key="1">
    <citation type="journal article" date="2018" name="Virus Genes">
        <title>Sera of Peruvians with fever of unknown origins include viral nucleic acids from non-vertebrate hosts.</title>
        <authorList>
            <person name="Phan T.G."/>
            <person name="Del Valle Mendoza J."/>
            <person name="Sadeghi M."/>
            <person name="Altan E."/>
            <person name="Deng X."/>
            <person name="Delwart E."/>
        </authorList>
    </citation>
    <scope>NUCLEOTIDE SEQUENCE</scope>
    <source>
        <strain evidence="2">C-11</strain>
    </source>
</reference>
<organism evidence="2">
    <name type="scientific">Human blood-associated partitivirus</name>
    <dbReference type="NCBI Taxonomy" id="2184749"/>
    <lineage>
        <taxon>Viruses</taxon>
        <taxon>Riboviria</taxon>
        <taxon>Orthornavirae</taxon>
        <taxon>Pisuviricota</taxon>
        <taxon>Duplopiviricetes</taxon>
        <taxon>Durnavirales</taxon>
        <taxon>Partitiviridae</taxon>
    </lineage>
</organism>
<feature type="region of interest" description="Disordered" evidence="1">
    <location>
        <begin position="1"/>
        <end position="61"/>
    </location>
</feature>
<dbReference type="EMBL" id="KY973645">
    <property type="protein sequence ID" value="AWK23473.1"/>
    <property type="molecule type" value="Genomic_RNA"/>
</dbReference>
<sequence>MPEDASRNIQDERFQEAIIRPTPPSEPAAFVNDTTGKVVPTGNTASSDSRSRTLDLPNRSAVETSSGSATFAKEIDISRNVIQSSGDPFTIEVVPDTRFPLYVLTEYVQRTYSNFDFESYSMVSPASLVGYLLYMIHAYIFLIDVYESSTMSAYAEEVDTTHALRKLVDTFSNAHVPDIVFEILQSMLPHRLDTRSRLEFHTSYGSVLFKYDSPRLPPPSMFLLAHNQLISQTRDNAAYRNWLAEDLITYNHETFRVANFIGGLYQRTENNTVNTYTYRNWFARSLSRLADSATHRTHLRRPDILDFDYPIPRYTAETYNPYVHLLMLESKHRVTTLNFLTSLSNFSSTALKATKTIGSLLTARSSQITRLVIKGPTAPTWHTQKIVDFDLSGKAKTGSFNQFCDAARFGCQRPDNTETQKLPFPEDPSVIQPELYLVQPENKRSTFEPVTADEELHTEGMNLLFDAYDDDPSAHYATVISGKLIQNTNVDGQILPLPNPVDALPKTNSRYLTGAICVKNIVPEFNETPVYLYPRYPRHGRTESMTSLLFNCKQIWIPRFMQAISALPSLSSFQLNDGADGIVPTTNVVSTDNHLKPKDNGKQVLLWSSYRHRRGSDRPSEDTVFFYATLEHFFGTRSSLMQTYNLHQLLSLN</sequence>
<dbReference type="InterPro" id="IPR058242">
    <property type="entry name" value="Capsid_partitivirus"/>
</dbReference>
<dbReference type="GO" id="GO:0019028">
    <property type="term" value="C:viral capsid"/>
    <property type="evidence" value="ECO:0007669"/>
    <property type="project" value="UniProtKB-KW"/>
</dbReference>
<feature type="compositionally biased region" description="Basic and acidic residues" evidence="1">
    <location>
        <begin position="1"/>
        <end position="15"/>
    </location>
</feature>
<name>A0A2S1ZEQ7_9VIRU</name>